<proteinExistence type="predicted"/>
<evidence type="ECO:0000313" key="3">
    <source>
        <dbReference type="EMBL" id="ARF77181.1"/>
    </source>
</evidence>
<sequence length="427" mass="45172">MIEPLLPTLACAAKAGGRPEKHLRREIVDAIRSVVDTGCTWRALRPWSVVLAGSGESFMPRPQRGEVVAGEGPRDEVEVAADVQVEVLREAWVVRIGEQVLPAVQAPGEQQRLQVLGVAEAEAYDSAGGVDGVPDLGVPGHVEDDAVLGPEPGDRAVPRVNVAVEAVEDEFGELALHVDLRHIDLGDVGNQSAVSTLRRRPVRFGYRAGDRAHAGVHQMVEPELTAEGGVLGRPPVAAQDAVPVEIADHGRGEGQPSGLLHHLKRVLGPGEPGGKGAFLRVVHRDGLVFAEAGEHGHKPVLEPGHVHSPHQALAPCRGRNCPHPRERCACKVRRAFSGTADAAVGVPGAIPVRILTWVEPQLRIGIRHIPTPRRRRSSAAPHPLCGPADLSCGSAPGGRGNAGSGSVRMTPTENERKPGRRGAFSAN</sequence>
<name>A0ABC8C435_9ACTN</name>
<dbReference type="AlphaFoldDB" id="A0ABC8C435"/>
<dbReference type="InterPro" id="IPR025161">
    <property type="entry name" value="IS402-like_dom"/>
</dbReference>
<evidence type="ECO:0000256" key="1">
    <source>
        <dbReference type="SAM" id="MobiDB-lite"/>
    </source>
</evidence>
<feature type="domain" description="Insertion element IS402-like" evidence="2">
    <location>
        <begin position="1"/>
        <end position="45"/>
    </location>
</feature>
<protein>
    <recommendedName>
        <fullName evidence="2">Insertion element IS402-like domain-containing protein</fullName>
    </recommendedName>
</protein>
<evidence type="ECO:0000259" key="2">
    <source>
        <dbReference type="Pfam" id="PF13340"/>
    </source>
</evidence>
<feature type="region of interest" description="Disordered" evidence="1">
    <location>
        <begin position="369"/>
        <end position="427"/>
    </location>
</feature>
<dbReference type="KEGG" id="kab:B7C62_15270"/>
<gene>
    <name evidence="3" type="ORF">B7C62_15270</name>
</gene>
<dbReference type="Pfam" id="PF13340">
    <property type="entry name" value="DUF4096"/>
    <property type="match status" value="1"/>
</dbReference>
<accession>A0ABC8C435</accession>
<keyword evidence="4" id="KW-1185">Reference proteome</keyword>
<organism evidence="3 4">
    <name type="scientific">Kitasatospora albolonga</name>
    <dbReference type="NCBI Taxonomy" id="68173"/>
    <lineage>
        <taxon>Bacteria</taxon>
        <taxon>Bacillati</taxon>
        <taxon>Actinomycetota</taxon>
        <taxon>Actinomycetes</taxon>
        <taxon>Kitasatosporales</taxon>
        <taxon>Streptomycetaceae</taxon>
        <taxon>Kitasatospora</taxon>
    </lineage>
</organism>
<dbReference type="Proteomes" id="UP000192251">
    <property type="component" value="Chromosome"/>
</dbReference>
<dbReference type="EMBL" id="CP020563">
    <property type="protein sequence ID" value="ARF77181.1"/>
    <property type="molecule type" value="Genomic_DNA"/>
</dbReference>
<evidence type="ECO:0000313" key="4">
    <source>
        <dbReference type="Proteomes" id="UP000192251"/>
    </source>
</evidence>
<reference evidence="3 4" key="1">
    <citation type="submission" date="2017-04" db="EMBL/GenBank/DDBJ databases">
        <title>The complete genome sequence of Streptomyces albolongus YIM 101047, the producer of novel bafilomycins and novel odoriferous sesquiterpenoids.</title>
        <authorList>
            <person name="Yin M."/>
            <person name="Jiang Y."/>
        </authorList>
    </citation>
    <scope>NUCLEOTIDE SEQUENCE [LARGE SCALE GENOMIC DNA]</scope>
    <source>
        <strain evidence="3 4">YIM 101047</strain>
    </source>
</reference>